<organism evidence="2 3">
    <name type="scientific">Xylaria multiplex</name>
    <dbReference type="NCBI Taxonomy" id="323545"/>
    <lineage>
        <taxon>Eukaryota</taxon>
        <taxon>Fungi</taxon>
        <taxon>Dikarya</taxon>
        <taxon>Ascomycota</taxon>
        <taxon>Pezizomycotina</taxon>
        <taxon>Sordariomycetes</taxon>
        <taxon>Xylariomycetidae</taxon>
        <taxon>Xylariales</taxon>
        <taxon>Xylariaceae</taxon>
        <taxon>Xylaria</taxon>
    </lineage>
</organism>
<reference evidence="2 3" key="1">
    <citation type="submission" date="2019-12" db="EMBL/GenBank/DDBJ databases">
        <title>Draft genome sequence of the ascomycete Xylaria multiplex DSM 110363.</title>
        <authorList>
            <person name="Buettner E."/>
            <person name="Kellner H."/>
        </authorList>
    </citation>
    <scope>NUCLEOTIDE SEQUENCE [LARGE SCALE GENOMIC DNA]</scope>
    <source>
        <strain evidence="2 3">DSM 110363</strain>
    </source>
</reference>
<dbReference type="OrthoDB" id="5308957at2759"/>
<proteinExistence type="predicted"/>
<protein>
    <submittedName>
        <fullName evidence="2">Uncharacterized protein</fullName>
    </submittedName>
</protein>
<dbReference type="AlphaFoldDB" id="A0A7C8ITH4"/>
<dbReference type="Proteomes" id="UP000481858">
    <property type="component" value="Unassembled WGS sequence"/>
</dbReference>
<feature type="region of interest" description="Disordered" evidence="1">
    <location>
        <begin position="1"/>
        <end position="39"/>
    </location>
</feature>
<comment type="caution">
    <text evidence="2">The sequence shown here is derived from an EMBL/GenBank/DDBJ whole genome shotgun (WGS) entry which is preliminary data.</text>
</comment>
<evidence type="ECO:0000256" key="1">
    <source>
        <dbReference type="SAM" id="MobiDB-lite"/>
    </source>
</evidence>
<keyword evidence="3" id="KW-1185">Reference proteome</keyword>
<evidence type="ECO:0000313" key="2">
    <source>
        <dbReference type="EMBL" id="KAF2971901.1"/>
    </source>
</evidence>
<evidence type="ECO:0000313" key="3">
    <source>
        <dbReference type="Proteomes" id="UP000481858"/>
    </source>
</evidence>
<accession>A0A7C8ITH4</accession>
<gene>
    <name evidence="2" type="ORF">GQX73_g1743</name>
</gene>
<feature type="compositionally biased region" description="Basic and acidic residues" evidence="1">
    <location>
        <begin position="27"/>
        <end position="39"/>
    </location>
</feature>
<dbReference type="EMBL" id="WUBL01000010">
    <property type="protein sequence ID" value="KAF2971901.1"/>
    <property type="molecule type" value="Genomic_DNA"/>
</dbReference>
<sequence>MMRGVETRSLLCDSERNTKPGGGRKGKGVDRNGPKTNSDHLSDIIQHIDEYPDQANIDYGLGVARSRVASRDKNVERLLLVMISQCESRPEGLAKQHVIAWSELIKLYQKLDSTGNHGNKIAEATETYKRLWAFYVWEEDKFECFEFMEAVLQLAANLLGGGYLQEARHMFSEAVDKATTLFGNSDERTVWVCITIGIVYQTHVSWDCAAEWFEGAYARALASREWGHKDGIVRSLKAAFDKKHFSYLSDEGRPFKTVFGVSGIKIIPGRLHLE</sequence>
<dbReference type="InParanoid" id="A0A7C8ITH4"/>
<name>A0A7C8ITH4_9PEZI</name>